<keyword evidence="3" id="KW-1185">Reference proteome</keyword>
<feature type="compositionally biased region" description="Acidic residues" evidence="1">
    <location>
        <begin position="119"/>
        <end position="131"/>
    </location>
</feature>
<dbReference type="Proteomes" id="UP001217754">
    <property type="component" value="Chromosome 6"/>
</dbReference>
<dbReference type="GO" id="GO:0019005">
    <property type="term" value="C:SCF ubiquitin ligase complex"/>
    <property type="evidence" value="ECO:0007669"/>
    <property type="project" value="TreeGrafter"/>
</dbReference>
<dbReference type="PANTHER" id="PTHR13318:SF95">
    <property type="entry name" value="F-BOX PROTEIN YLR352W"/>
    <property type="match status" value="1"/>
</dbReference>
<dbReference type="RefSeq" id="XP_060123392.1">
    <property type="nucleotide sequence ID" value="XM_060267409.1"/>
</dbReference>
<dbReference type="PANTHER" id="PTHR13318">
    <property type="entry name" value="PARTNER OF PAIRED, ISOFORM B-RELATED"/>
    <property type="match status" value="1"/>
</dbReference>
<dbReference type="Gene3D" id="3.80.10.10">
    <property type="entry name" value="Ribonuclease Inhibitor"/>
    <property type="match status" value="2"/>
</dbReference>
<feature type="region of interest" description="Disordered" evidence="1">
    <location>
        <begin position="98"/>
        <end position="137"/>
    </location>
</feature>
<evidence type="ECO:0000313" key="3">
    <source>
        <dbReference type="Proteomes" id="UP001217754"/>
    </source>
</evidence>
<dbReference type="SUPFAM" id="SSF52047">
    <property type="entry name" value="RNI-like"/>
    <property type="match status" value="1"/>
</dbReference>
<dbReference type="GeneID" id="85227132"/>
<evidence type="ECO:0000256" key="1">
    <source>
        <dbReference type="SAM" id="MobiDB-lite"/>
    </source>
</evidence>
<dbReference type="GO" id="GO:0031146">
    <property type="term" value="P:SCF-dependent proteasomal ubiquitin-dependent protein catabolic process"/>
    <property type="evidence" value="ECO:0007669"/>
    <property type="project" value="TreeGrafter"/>
</dbReference>
<dbReference type="AlphaFoldDB" id="A0AAF0F0H1"/>
<feature type="region of interest" description="Disordered" evidence="1">
    <location>
        <begin position="1"/>
        <end position="23"/>
    </location>
</feature>
<gene>
    <name evidence="2" type="ORF">MJAP1_003481</name>
</gene>
<accession>A0AAF0F0H1</accession>
<reference evidence="2" key="1">
    <citation type="submission" date="2023-03" db="EMBL/GenBank/DDBJ databases">
        <title>Mating type loci evolution in Malassezia.</title>
        <authorList>
            <person name="Coelho M.A."/>
        </authorList>
    </citation>
    <scope>NUCLEOTIDE SEQUENCE</scope>
    <source>
        <strain evidence="2">CBS 9431</strain>
    </source>
</reference>
<protein>
    <submittedName>
        <fullName evidence="2">Uncharacterized protein</fullName>
    </submittedName>
</protein>
<evidence type="ECO:0000313" key="2">
    <source>
        <dbReference type="EMBL" id="WFD40495.1"/>
    </source>
</evidence>
<dbReference type="InterPro" id="IPR032675">
    <property type="entry name" value="LRR_dom_sf"/>
</dbReference>
<proteinExistence type="predicted"/>
<dbReference type="EMBL" id="CP119963">
    <property type="protein sequence ID" value="WFD40495.1"/>
    <property type="molecule type" value="Genomic_DNA"/>
</dbReference>
<sequence>MVRPPSRGRWAGTRRRPPKEATTSKLYEKVLANDALETKIQNDMSPFPPTYTEHVSRRDVAEDVYRDGACALPMLRDIALRVAGKHFSTHILPTPEVLEELSGAAPRRPPPRKRRRGDEDDYTPEDADEIDQERRPKAARTLVDAMEWSEMNRELLKHMPVTLADRLFEMVCLYSPMSVTKEVLSSYFLPHVAPDKTKSTPGAVPPLPAEARVRTRIFFPASLPLFSQDHKTAPLLLAMLAGALALSPSAPRLTAPIEAVELHGLTRLQNASFVRLLRAPPSSTMPVPWQLRRVSVRGCLALGDAAVAALVYASGATLEHLDLTMTSVSPAALREIGSHCPKLRALRVAWCENFTEETFSDAVSACVAQCAHANPPCIPFQKLEEVDVSHTSVGDIAVGGLLRLCGPQLRSLDVGYTAVGESGSLDVLCIGLGLGVPRSAARTASPLEHIGLAGLCVHSSSLLHLVRQLLPLDGASALRSLDLDDLVEYSRRHQSSLQGRMGVSGPTLHALAAMLAAAAQHRPFACVRLKGDKRRAAVPGHWAVPDAPAATLGDTLRLLFASCEQVELNGLQLHEHDLDCSMPHTAPSAVHTLWLNSTGLRDDGLDALTPWTGRLTSLYLDDTQITTAALDRLVASNPRLTLVSLSQCRGIPVRERRAYFVAHRRRSQVE</sequence>
<organism evidence="2 3">
    <name type="scientific">Malassezia japonica</name>
    <dbReference type="NCBI Taxonomy" id="223818"/>
    <lineage>
        <taxon>Eukaryota</taxon>
        <taxon>Fungi</taxon>
        <taxon>Dikarya</taxon>
        <taxon>Basidiomycota</taxon>
        <taxon>Ustilaginomycotina</taxon>
        <taxon>Malasseziomycetes</taxon>
        <taxon>Malasseziales</taxon>
        <taxon>Malasseziaceae</taxon>
        <taxon>Malassezia</taxon>
    </lineage>
</organism>
<name>A0AAF0F0H1_9BASI</name>